<organism evidence="1 2">
    <name type="scientific">Pseudoalteromonas luteoviolacea CPMOR-1</name>
    <dbReference type="NCBI Taxonomy" id="1365248"/>
    <lineage>
        <taxon>Bacteria</taxon>
        <taxon>Pseudomonadati</taxon>
        <taxon>Pseudomonadota</taxon>
        <taxon>Gammaproteobacteria</taxon>
        <taxon>Alteromonadales</taxon>
        <taxon>Pseudoalteromonadaceae</taxon>
        <taxon>Pseudoalteromonas</taxon>
    </lineage>
</organism>
<dbReference type="AlphaFoldDB" id="A0A167H4Y4"/>
<gene>
    <name evidence="1" type="ORF">N473_07110</name>
</gene>
<dbReference type="Proteomes" id="UP000076486">
    <property type="component" value="Unassembled WGS sequence"/>
</dbReference>
<dbReference type="EMBL" id="AUYC01000095">
    <property type="protein sequence ID" value="KZN57638.1"/>
    <property type="molecule type" value="Genomic_DNA"/>
</dbReference>
<evidence type="ECO:0000313" key="2">
    <source>
        <dbReference type="Proteomes" id="UP000076486"/>
    </source>
</evidence>
<proteinExistence type="predicted"/>
<dbReference type="PATRIC" id="fig|1365248.3.peg.5449"/>
<name>A0A167H4Y4_9GAMM</name>
<accession>A0A167H4Y4</accession>
<reference evidence="1 2" key="1">
    <citation type="submission" date="2013-07" db="EMBL/GenBank/DDBJ databases">
        <title>Comparative Genomic and Metabolomic Analysis of Twelve Strains of Pseudoalteromonas luteoviolacea.</title>
        <authorList>
            <person name="Vynne N.G."/>
            <person name="Mansson M."/>
            <person name="Gram L."/>
        </authorList>
    </citation>
    <scope>NUCLEOTIDE SEQUENCE [LARGE SCALE GENOMIC DNA]</scope>
    <source>
        <strain evidence="1 2">CPMOR-1</strain>
    </source>
</reference>
<dbReference type="RefSeq" id="WP_063370415.1">
    <property type="nucleotide sequence ID" value="NZ_AUYC01000095.1"/>
</dbReference>
<evidence type="ECO:0000313" key="1">
    <source>
        <dbReference type="EMBL" id="KZN57638.1"/>
    </source>
</evidence>
<comment type="caution">
    <text evidence="1">The sequence shown here is derived from an EMBL/GenBank/DDBJ whole genome shotgun (WGS) entry which is preliminary data.</text>
</comment>
<sequence>MKDNNFLNQQADNLIAHFLKHSDCKTQQETIEATQIIINRAEVTQKDFGSDWQGSQASSPKAIN</sequence>
<protein>
    <submittedName>
        <fullName evidence="1">Uncharacterized protein</fullName>
    </submittedName>
</protein>